<proteinExistence type="predicted"/>
<name>A0A6N2U719_9FIRM</name>
<gene>
    <name evidence="1" type="ORF">AULFYP135_01744</name>
</gene>
<evidence type="ECO:0000313" key="1">
    <source>
        <dbReference type="EMBL" id="VYT12582.1"/>
    </source>
</evidence>
<dbReference type="AlphaFoldDB" id="A0A6N2U719"/>
<dbReference type="EMBL" id="CACRSL010000003">
    <property type="protein sequence ID" value="VYT12582.1"/>
    <property type="molecule type" value="Genomic_DNA"/>
</dbReference>
<protein>
    <submittedName>
        <fullName evidence="1">Uncharacterized protein</fullName>
    </submittedName>
</protein>
<sequence>MTEEREAIHRRAIERERENRWNAKGRACVTHPKYGSVVVPHSSNLAALMNAAEYWGCDWSEITDASVMVAKPGDGPAVKPKEFCNLVASDLR</sequence>
<organism evidence="1">
    <name type="scientific">uncultured Anaerotruncus sp</name>
    <dbReference type="NCBI Taxonomy" id="905011"/>
    <lineage>
        <taxon>Bacteria</taxon>
        <taxon>Bacillati</taxon>
        <taxon>Bacillota</taxon>
        <taxon>Clostridia</taxon>
        <taxon>Eubacteriales</taxon>
        <taxon>Oscillospiraceae</taxon>
        <taxon>Anaerotruncus</taxon>
        <taxon>environmental samples</taxon>
    </lineage>
</organism>
<reference evidence="1" key="1">
    <citation type="submission" date="2019-11" db="EMBL/GenBank/DDBJ databases">
        <authorList>
            <person name="Feng L."/>
        </authorList>
    </citation>
    <scope>NUCLEOTIDE SEQUENCE</scope>
    <source>
        <strain evidence="1">AundefinedLFYP135</strain>
    </source>
</reference>
<accession>A0A6N2U719</accession>